<evidence type="ECO:0000256" key="3">
    <source>
        <dbReference type="ARBA" id="ARBA00022777"/>
    </source>
</evidence>
<dbReference type="InterPro" id="IPR029056">
    <property type="entry name" value="Ribokinase-like"/>
</dbReference>
<accession>X1MBX4</accession>
<dbReference type="GO" id="GO:0016301">
    <property type="term" value="F:kinase activity"/>
    <property type="evidence" value="ECO:0007669"/>
    <property type="project" value="UniProtKB-KW"/>
</dbReference>
<keyword evidence="2" id="KW-0808">Transferase</keyword>
<name>X1MBX4_9ZZZZ</name>
<reference evidence="5" key="1">
    <citation type="journal article" date="2014" name="Front. Microbiol.">
        <title>High frequency of phylogenetically diverse reductive dehalogenase-homologous genes in deep subseafloor sedimentary metagenomes.</title>
        <authorList>
            <person name="Kawai M."/>
            <person name="Futagami T."/>
            <person name="Toyoda A."/>
            <person name="Takaki Y."/>
            <person name="Nishi S."/>
            <person name="Hori S."/>
            <person name="Arai W."/>
            <person name="Tsubouchi T."/>
            <person name="Morono Y."/>
            <person name="Uchiyama I."/>
            <person name="Ito T."/>
            <person name="Fujiyama A."/>
            <person name="Inagaki F."/>
            <person name="Takami H."/>
        </authorList>
    </citation>
    <scope>NUCLEOTIDE SEQUENCE</scope>
    <source>
        <strain evidence="5">Expedition CK06-06</strain>
    </source>
</reference>
<dbReference type="PANTHER" id="PTHR43320">
    <property type="entry name" value="SUGAR KINASE"/>
    <property type="match status" value="1"/>
</dbReference>
<dbReference type="Gene3D" id="3.40.1190.20">
    <property type="match status" value="1"/>
</dbReference>
<dbReference type="EMBL" id="BARV01016591">
    <property type="protein sequence ID" value="GAI28783.1"/>
    <property type="molecule type" value="Genomic_DNA"/>
</dbReference>
<dbReference type="SUPFAM" id="SSF53613">
    <property type="entry name" value="Ribokinase-like"/>
    <property type="match status" value="1"/>
</dbReference>
<dbReference type="Pfam" id="PF00294">
    <property type="entry name" value="PfkB"/>
    <property type="match status" value="2"/>
</dbReference>
<evidence type="ECO:0000256" key="2">
    <source>
        <dbReference type="ARBA" id="ARBA00022679"/>
    </source>
</evidence>
<evidence type="ECO:0000313" key="5">
    <source>
        <dbReference type="EMBL" id="GAI28783.1"/>
    </source>
</evidence>
<keyword evidence="3" id="KW-0418">Kinase</keyword>
<evidence type="ECO:0000259" key="4">
    <source>
        <dbReference type="Pfam" id="PF00294"/>
    </source>
</evidence>
<feature type="domain" description="Carbohydrate kinase PfkB" evidence="4">
    <location>
        <begin position="159"/>
        <end position="199"/>
    </location>
</feature>
<comment type="similarity">
    <text evidence="1">Belongs to the carbohydrate kinase PfkB family.</text>
</comment>
<comment type="caution">
    <text evidence="5">The sequence shown here is derived from an EMBL/GenBank/DDBJ whole genome shotgun (WGS) entry which is preliminary data.</text>
</comment>
<feature type="domain" description="Carbohydrate kinase PfkB" evidence="4">
    <location>
        <begin position="10"/>
        <end position="95"/>
    </location>
</feature>
<gene>
    <name evidence="5" type="ORF">S06H3_28433</name>
</gene>
<dbReference type="PANTHER" id="PTHR43320:SF2">
    <property type="entry name" value="2-DEHYDRO-3-DEOXYGLUCONOKINASE_2-DEHYDRO-3-DEOXYGALACTONOKINASE"/>
    <property type="match status" value="1"/>
</dbReference>
<organism evidence="5">
    <name type="scientific">marine sediment metagenome</name>
    <dbReference type="NCBI Taxonomy" id="412755"/>
    <lineage>
        <taxon>unclassified sequences</taxon>
        <taxon>metagenomes</taxon>
        <taxon>ecological metagenomes</taxon>
    </lineage>
</organism>
<protein>
    <recommendedName>
        <fullName evidence="4">Carbohydrate kinase PfkB domain-containing protein</fullName>
    </recommendedName>
</protein>
<evidence type="ECO:0000256" key="1">
    <source>
        <dbReference type="ARBA" id="ARBA00010688"/>
    </source>
</evidence>
<dbReference type="InterPro" id="IPR011611">
    <property type="entry name" value="PfkB_dom"/>
</dbReference>
<feature type="non-terminal residue" evidence="5">
    <location>
        <position position="1"/>
    </location>
</feature>
<dbReference type="AlphaFoldDB" id="X1MBX4"/>
<proteinExistence type="inferred from homology"/>
<dbReference type="InterPro" id="IPR052700">
    <property type="entry name" value="Carb_kinase_PfkB-like"/>
</dbReference>
<sequence length="227" mass="25590">AKLGEFDWDSIISQTKWFHTTGITTALSDDAIEQVIASLKTAKKLGVKTSFDLNYRSTLWKPDKAQKVMKDVIPYVDVLIGNEEDFEKMLAIKTNVAKGYSKIDPESYRSVANKAVELYPNIEVVGTTLRDAKTGLLNDWQTVMLYKGNFFVSRKYEDLEIIDRTGGGDSFAAALIYSILEEKDSQEAIEFSAAYSALCHGFLGDWNWAYKEEVERVMKGASVRIVR</sequence>